<accession>A0A9Q1HMQ4</accession>
<keyword evidence="2" id="KW-1185">Reference proteome</keyword>
<dbReference type="EMBL" id="JAFJMO010000019">
    <property type="protein sequence ID" value="KAJ8249843.1"/>
    <property type="molecule type" value="Genomic_DNA"/>
</dbReference>
<dbReference type="AlphaFoldDB" id="A0A9Q1HMQ4"/>
<name>A0A9Q1HMQ4_CONCO</name>
<evidence type="ECO:0000313" key="2">
    <source>
        <dbReference type="Proteomes" id="UP001152803"/>
    </source>
</evidence>
<sequence length="150" mass="16634">MSASGQPAIKGENAGEHPCLGGLLLQVHGALQEETERRVFKTVPTHSRGELTLEKRTEKVQIGTKPWVLESDWLIETTNSALQEKTMVCESVPKNCPRLGLLVIRKDRLRLAQQRRPASTVRSAPRKALIALSRIVSATFAQNCSQQTPR</sequence>
<evidence type="ECO:0000313" key="1">
    <source>
        <dbReference type="EMBL" id="KAJ8249843.1"/>
    </source>
</evidence>
<organism evidence="1 2">
    <name type="scientific">Conger conger</name>
    <name type="common">Conger eel</name>
    <name type="synonym">Muraena conger</name>
    <dbReference type="NCBI Taxonomy" id="82655"/>
    <lineage>
        <taxon>Eukaryota</taxon>
        <taxon>Metazoa</taxon>
        <taxon>Chordata</taxon>
        <taxon>Craniata</taxon>
        <taxon>Vertebrata</taxon>
        <taxon>Euteleostomi</taxon>
        <taxon>Actinopterygii</taxon>
        <taxon>Neopterygii</taxon>
        <taxon>Teleostei</taxon>
        <taxon>Anguilliformes</taxon>
        <taxon>Congridae</taxon>
        <taxon>Conger</taxon>
    </lineage>
</organism>
<protein>
    <submittedName>
        <fullName evidence="1">Uncharacterized protein</fullName>
    </submittedName>
</protein>
<gene>
    <name evidence="1" type="ORF">COCON_G00230590</name>
</gene>
<dbReference type="Proteomes" id="UP001152803">
    <property type="component" value="Unassembled WGS sequence"/>
</dbReference>
<proteinExistence type="predicted"/>
<reference evidence="1" key="1">
    <citation type="journal article" date="2023" name="Science">
        <title>Genome structures resolve the early diversification of teleost fishes.</title>
        <authorList>
            <person name="Parey E."/>
            <person name="Louis A."/>
            <person name="Montfort J."/>
            <person name="Bouchez O."/>
            <person name="Roques C."/>
            <person name="Iampietro C."/>
            <person name="Lluch J."/>
            <person name="Castinel A."/>
            <person name="Donnadieu C."/>
            <person name="Desvignes T."/>
            <person name="Floi Bucao C."/>
            <person name="Jouanno E."/>
            <person name="Wen M."/>
            <person name="Mejri S."/>
            <person name="Dirks R."/>
            <person name="Jansen H."/>
            <person name="Henkel C."/>
            <person name="Chen W.J."/>
            <person name="Zahm M."/>
            <person name="Cabau C."/>
            <person name="Klopp C."/>
            <person name="Thompson A.W."/>
            <person name="Robinson-Rechavi M."/>
            <person name="Braasch I."/>
            <person name="Lecointre G."/>
            <person name="Bobe J."/>
            <person name="Postlethwait J.H."/>
            <person name="Berthelot C."/>
            <person name="Roest Crollius H."/>
            <person name="Guiguen Y."/>
        </authorList>
    </citation>
    <scope>NUCLEOTIDE SEQUENCE</scope>
    <source>
        <strain evidence="1">Concon-B</strain>
    </source>
</reference>
<comment type="caution">
    <text evidence="1">The sequence shown here is derived from an EMBL/GenBank/DDBJ whole genome shotgun (WGS) entry which is preliminary data.</text>
</comment>